<dbReference type="InterPro" id="IPR027476">
    <property type="entry name" value="DppA_N"/>
</dbReference>
<dbReference type="Gene3D" id="3.40.50.10780">
    <property type="entry name" value="Dipeptide transport protein"/>
    <property type="match status" value="1"/>
</dbReference>
<feature type="binding site" evidence="2">
    <location>
        <position position="139"/>
    </location>
    <ligand>
        <name>Zn(2+)</name>
        <dbReference type="ChEBI" id="CHEBI:29105"/>
        <label>2</label>
    </ligand>
</feature>
<feature type="active site" description="Nucleophile" evidence="1">
    <location>
        <position position="120"/>
    </location>
</feature>
<dbReference type="EMBL" id="LR031358">
    <property type="protein sequence ID" value="VDB98810.1"/>
    <property type="molecule type" value="Genomic_DNA"/>
</dbReference>
<proteinExistence type="predicted"/>
<dbReference type="CDD" id="cd08769">
    <property type="entry name" value="DAP_dppA_2"/>
    <property type="match status" value="1"/>
</dbReference>
<accession>A0AAQ2USC3</accession>
<feature type="binding site" evidence="2">
    <location>
        <position position="108"/>
    </location>
    <ligand>
        <name>Zn(2+)</name>
        <dbReference type="ChEBI" id="CHEBI:29105"/>
        <label>2</label>
    </ligand>
</feature>
<evidence type="ECO:0000313" key="4">
    <source>
        <dbReference type="Proteomes" id="UP000294726"/>
    </source>
</evidence>
<dbReference type="SUPFAM" id="SSF63992">
    <property type="entry name" value="Dipeptide transport protein"/>
    <property type="match status" value="1"/>
</dbReference>
<dbReference type="Pfam" id="PF04951">
    <property type="entry name" value="Peptidase_M55"/>
    <property type="match status" value="1"/>
</dbReference>
<feature type="binding site" evidence="2">
    <location>
        <position position="8"/>
    </location>
    <ligand>
        <name>Zn(2+)</name>
        <dbReference type="ChEBI" id="CHEBI:29105"/>
        <label>1</label>
    </ligand>
</feature>
<gene>
    <name evidence="3" type="ORF">OENI_1515</name>
</gene>
<feature type="binding site" evidence="2">
    <location>
        <position position="8"/>
    </location>
    <ligand>
        <name>Zn(2+)</name>
        <dbReference type="ChEBI" id="CHEBI:29105"/>
        <label>2</label>
    </ligand>
</feature>
<dbReference type="GO" id="GO:0046872">
    <property type="term" value="F:metal ion binding"/>
    <property type="evidence" value="ECO:0007669"/>
    <property type="project" value="UniProtKB-KW"/>
</dbReference>
<name>A0AAQ2USC3_OENOE</name>
<reference evidence="3 4" key="1">
    <citation type="submission" date="2018-08" db="EMBL/GenBank/DDBJ databases">
        <authorList>
            <person name="Lorentzen P. G. S. M."/>
        </authorList>
    </citation>
    <scope>NUCLEOTIDE SEQUENCE [LARGE SCALE GENOMIC DNA]</scope>
    <source>
        <strain evidence="3 4">CRBO_1381</strain>
    </source>
</reference>
<dbReference type="PIRSF" id="PIRSF015853">
    <property type="entry name" value="Pep_DppA"/>
    <property type="match status" value="1"/>
</dbReference>
<organism evidence="3 4">
    <name type="scientific">Oenococcus oeni</name>
    <name type="common">Leuconostoc oenos</name>
    <dbReference type="NCBI Taxonomy" id="1247"/>
    <lineage>
        <taxon>Bacteria</taxon>
        <taxon>Bacillati</taxon>
        <taxon>Bacillota</taxon>
        <taxon>Bacilli</taxon>
        <taxon>Lactobacillales</taxon>
        <taxon>Lactobacillaceae</taxon>
        <taxon>Oenococcus</taxon>
    </lineage>
</organism>
<dbReference type="InterPro" id="IPR036177">
    <property type="entry name" value="Peptidase_M55_sf"/>
</dbReference>
<feature type="binding site" evidence="2">
    <location>
        <position position="61"/>
    </location>
    <ligand>
        <name>Zn(2+)</name>
        <dbReference type="ChEBI" id="CHEBI:29105"/>
        <label>2</label>
    </ligand>
</feature>
<dbReference type="RefSeq" id="WP_186414053.1">
    <property type="nucleotide sequence ID" value="NZ_LR031358.1"/>
</dbReference>
<evidence type="ECO:0000256" key="2">
    <source>
        <dbReference type="PIRSR" id="PIRSR015853-2"/>
    </source>
</evidence>
<keyword evidence="2" id="KW-0862">Zinc</keyword>
<feature type="binding site" evidence="2">
    <location>
        <position position="10"/>
    </location>
    <ligand>
        <name>Zn(2+)</name>
        <dbReference type="ChEBI" id="CHEBI:29105"/>
        <label>1</label>
    </ligand>
</feature>
<dbReference type="Proteomes" id="UP000294726">
    <property type="component" value="Chromosome"/>
</dbReference>
<keyword evidence="2" id="KW-0479">Metal-binding</keyword>
<dbReference type="Gene3D" id="3.30.1360.130">
    <property type="entry name" value="Dipeptide transport protein"/>
    <property type="match status" value="1"/>
</dbReference>
<evidence type="ECO:0000313" key="3">
    <source>
        <dbReference type="EMBL" id="VDB98810.1"/>
    </source>
</evidence>
<dbReference type="AlphaFoldDB" id="A0AAQ2USC3"/>
<evidence type="ECO:0000256" key="1">
    <source>
        <dbReference type="PIRSR" id="PIRSR015853-1"/>
    </source>
</evidence>
<protein>
    <submittedName>
        <fullName evidence="3">Uncharacterized protein</fullName>
    </submittedName>
</protein>
<sequence length="285" mass="31809">MKIYISTDIEGLAGIVDWDMESGDTEIFRNLYNEQLEWVLEGIQKSSVNEKITDILLVDSHAKGNNLSYDRLSDFDDRISLLSGWPREDYMMSCLDNSFDQVFFVGYHAGIGKQGGNMDHGYSARSAYKIWINNKYQNETTINVAYASEVGVPVTLVIGDSALKEQLIDEHMFDSPKYVTTKKSLARYAALSFPRKKVRTATINAVKEVLQNPAPYSTLPIPKLPAKLKVQVYNTAQADAISQLQDINRIDGRTIETTANSIHDLMNEILAIVAIGGTQGRFKGA</sequence>
<dbReference type="InterPro" id="IPR007035">
    <property type="entry name" value="Peptidase_M55"/>
</dbReference>